<dbReference type="PANTHER" id="PTHR33204">
    <property type="entry name" value="TRANSCRIPTIONAL REGULATOR, MARR FAMILY"/>
    <property type="match status" value="1"/>
</dbReference>
<dbReference type="PANTHER" id="PTHR33204:SF18">
    <property type="entry name" value="TRANSCRIPTIONAL REGULATORY PROTEIN"/>
    <property type="match status" value="1"/>
</dbReference>
<gene>
    <name evidence="5" type="ORF">AMQ74_01787</name>
</gene>
<organism evidence="5 6">
    <name type="scientific">Candidatus Methanofastidiosum methylothiophilum</name>
    <dbReference type="NCBI Taxonomy" id="1705564"/>
    <lineage>
        <taxon>Archaea</taxon>
        <taxon>Methanobacteriati</taxon>
        <taxon>Methanobacteriota</taxon>
        <taxon>Stenosarchaea group</taxon>
        <taxon>Candidatus Methanofastidiosia</taxon>
        <taxon>Candidatus Methanofastidiosales</taxon>
        <taxon>Candidatus Methanofastidiosaceae</taxon>
        <taxon>Candidatus Methanofastidiosum</taxon>
    </lineage>
</organism>
<dbReference type="InterPro" id="IPR036390">
    <property type="entry name" value="WH_DNA-bd_sf"/>
</dbReference>
<dbReference type="InterPro" id="IPR011991">
    <property type="entry name" value="ArsR-like_HTH"/>
</dbReference>
<evidence type="ECO:0000313" key="6">
    <source>
        <dbReference type="Proteomes" id="UP000075578"/>
    </source>
</evidence>
<dbReference type="InterPro" id="IPR002577">
    <property type="entry name" value="HTH_HxlR"/>
</dbReference>
<protein>
    <submittedName>
        <fullName evidence="5">HxlR-like helix-turn-helix</fullName>
    </submittedName>
</protein>
<evidence type="ECO:0000313" key="5">
    <source>
        <dbReference type="EMBL" id="KYC46583.1"/>
    </source>
</evidence>
<evidence type="ECO:0000256" key="3">
    <source>
        <dbReference type="ARBA" id="ARBA00023163"/>
    </source>
</evidence>
<keyword evidence="1" id="KW-0805">Transcription regulation</keyword>
<dbReference type="AlphaFoldDB" id="A0A150INM9"/>
<accession>A0A150INM9</accession>
<reference evidence="5 6" key="1">
    <citation type="journal article" date="2016" name="ISME J.">
        <title>Chasing the elusive Euryarchaeota class WSA2: genomes reveal a uniquely fastidious methyl-reducing methanogen.</title>
        <authorList>
            <person name="Nobu M.K."/>
            <person name="Narihiro T."/>
            <person name="Kuroda K."/>
            <person name="Mei R."/>
            <person name="Liu W.T."/>
        </authorList>
    </citation>
    <scope>NUCLEOTIDE SEQUENCE [LARGE SCALE GENOMIC DNA]</scope>
    <source>
        <strain evidence="5">U1lsi0528_Bin089</strain>
    </source>
</reference>
<dbReference type="PROSITE" id="PS51118">
    <property type="entry name" value="HTH_HXLR"/>
    <property type="match status" value="1"/>
</dbReference>
<proteinExistence type="predicted"/>
<comment type="caution">
    <text evidence="5">The sequence shown here is derived from an EMBL/GenBank/DDBJ whole genome shotgun (WGS) entry which is preliminary data.</text>
</comment>
<keyword evidence="3" id="KW-0804">Transcription</keyword>
<feature type="domain" description="HTH hxlR-type" evidence="4">
    <location>
        <begin position="4"/>
        <end position="106"/>
    </location>
</feature>
<keyword evidence="2" id="KW-0238">DNA-binding</keyword>
<dbReference type="SUPFAM" id="SSF46785">
    <property type="entry name" value="Winged helix' DNA-binding domain"/>
    <property type="match status" value="1"/>
</dbReference>
<dbReference type="InterPro" id="IPR036388">
    <property type="entry name" value="WH-like_DNA-bd_sf"/>
</dbReference>
<evidence type="ECO:0000256" key="1">
    <source>
        <dbReference type="ARBA" id="ARBA00023015"/>
    </source>
</evidence>
<dbReference type="Proteomes" id="UP000075578">
    <property type="component" value="Unassembled WGS sequence"/>
</dbReference>
<evidence type="ECO:0000259" key="4">
    <source>
        <dbReference type="PROSITE" id="PS51118"/>
    </source>
</evidence>
<dbReference type="EMBL" id="LNGD01000194">
    <property type="protein sequence ID" value="KYC46583.1"/>
    <property type="molecule type" value="Genomic_DNA"/>
</dbReference>
<name>A0A150INM9_9EURY</name>
<evidence type="ECO:0000256" key="2">
    <source>
        <dbReference type="ARBA" id="ARBA00023125"/>
    </source>
</evidence>
<sequence length="121" mass="14189">MTDCTVYKTLDILGKRWALLILLELYKGEEKNKRFNELKKGLSDITPKILSLRLSELEREGLIKKQIDNSKIPIKCEYSLTESGEDFIHIIEEIKKWGLKWKFDNPECKATYCKQCLSAFE</sequence>
<dbReference type="Gene3D" id="1.10.10.10">
    <property type="entry name" value="Winged helix-like DNA-binding domain superfamily/Winged helix DNA-binding domain"/>
    <property type="match status" value="1"/>
</dbReference>
<dbReference type="CDD" id="cd00090">
    <property type="entry name" value="HTH_ARSR"/>
    <property type="match status" value="1"/>
</dbReference>
<dbReference type="GO" id="GO:0003677">
    <property type="term" value="F:DNA binding"/>
    <property type="evidence" value="ECO:0007669"/>
    <property type="project" value="UniProtKB-KW"/>
</dbReference>
<dbReference type="Pfam" id="PF01638">
    <property type="entry name" value="HxlR"/>
    <property type="match status" value="1"/>
</dbReference>